<dbReference type="Proteomes" id="UP000677537">
    <property type="component" value="Unassembled WGS sequence"/>
</dbReference>
<sequence>MCDVLVLEDDDLVREVLVEVLETEGFEVAAYATPQEALGRIQSVPPCRMLATDVDLGVAGLDGFAVAQQARSSHMNLPVLYLSGRPHHMNGRSLGPCEDFISKPFQVSDLLGRLHALGVVPGSQQRG</sequence>
<dbReference type="InterPro" id="IPR050595">
    <property type="entry name" value="Bact_response_regulator"/>
</dbReference>
<dbReference type="PANTHER" id="PTHR44591">
    <property type="entry name" value="STRESS RESPONSE REGULATOR PROTEIN 1"/>
    <property type="match status" value="1"/>
</dbReference>
<evidence type="ECO:0000313" key="5">
    <source>
        <dbReference type="Proteomes" id="UP000677537"/>
    </source>
</evidence>
<dbReference type="PROSITE" id="PS50110">
    <property type="entry name" value="RESPONSE_REGULATORY"/>
    <property type="match status" value="1"/>
</dbReference>
<reference evidence="4" key="1">
    <citation type="submission" date="2021-03" db="EMBL/GenBank/DDBJ databases">
        <authorList>
            <person name="So Y."/>
        </authorList>
    </citation>
    <scope>NUCLEOTIDE SEQUENCE</scope>
    <source>
        <strain evidence="4">SG15</strain>
    </source>
</reference>
<dbReference type="SMART" id="SM00448">
    <property type="entry name" value="REC"/>
    <property type="match status" value="1"/>
</dbReference>
<evidence type="ECO:0000256" key="2">
    <source>
        <dbReference type="PROSITE-ProRule" id="PRU00169"/>
    </source>
</evidence>
<keyword evidence="5" id="KW-1185">Reference proteome</keyword>
<dbReference type="EMBL" id="JAGIZA010000021">
    <property type="protein sequence ID" value="MBP0495774.1"/>
    <property type="molecule type" value="Genomic_DNA"/>
</dbReference>
<gene>
    <name evidence="4" type="ORF">J5Y10_23520</name>
</gene>
<dbReference type="PANTHER" id="PTHR44591:SF3">
    <property type="entry name" value="RESPONSE REGULATORY DOMAIN-CONTAINING PROTEIN"/>
    <property type="match status" value="1"/>
</dbReference>
<proteinExistence type="predicted"/>
<feature type="modified residue" description="4-aspartylphosphate" evidence="2">
    <location>
        <position position="53"/>
    </location>
</feature>
<evidence type="ECO:0000259" key="3">
    <source>
        <dbReference type="PROSITE" id="PS50110"/>
    </source>
</evidence>
<accession>A0A940N397</accession>
<dbReference type="RefSeq" id="WP_209376571.1">
    <property type="nucleotide sequence ID" value="NZ_JAGIZA010000021.1"/>
</dbReference>
<evidence type="ECO:0000256" key="1">
    <source>
        <dbReference type="ARBA" id="ARBA00022553"/>
    </source>
</evidence>
<dbReference type="Pfam" id="PF00072">
    <property type="entry name" value="Response_reg"/>
    <property type="match status" value="1"/>
</dbReference>
<dbReference type="GO" id="GO:0000160">
    <property type="term" value="P:phosphorelay signal transduction system"/>
    <property type="evidence" value="ECO:0007669"/>
    <property type="project" value="InterPro"/>
</dbReference>
<dbReference type="CDD" id="cd00156">
    <property type="entry name" value="REC"/>
    <property type="match status" value="1"/>
</dbReference>
<protein>
    <submittedName>
        <fullName evidence="4">Response regulator transcription factor</fullName>
    </submittedName>
</protein>
<dbReference type="InterPro" id="IPR001789">
    <property type="entry name" value="Sig_transdc_resp-reg_receiver"/>
</dbReference>
<feature type="domain" description="Response regulatory" evidence="3">
    <location>
        <begin position="3"/>
        <end position="118"/>
    </location>
</feature>
<dbReference type="Gene3D" id="3.40.50.2300">
    <property type="match status" value="1"/>
</dbReference>
<keyword evidence="1 2" id="KW-0597">Phosphoprotein</keyword>
<organism evidence="4 5">
    <name type="scientific">Roseomonas indoligenes</name>
    <dbReference type="NCBI Taxonomy" id="2820811"/>
    <lineage>
        <taxon>Bacteria</taxon>
        <taxon>Pseudomonadati</taxon>
        <taxon>Pseudomonadota</taxon>
        <taxon>Alphaproteobacteria</taxon>
        <taxon>Acetobacterales</taxon>
        <taxon>Roseomonadaceae</taxon>
        <taxon>Roseomonas</taxon>
    </lineage>
</organism>
<dbReference type="InterPro" id="IPR011006">
    <property type="entry name" value="CheY-like_superfamily"/>
</dbReference>
<evidence type="ECO:0000313" key="4">
    <source>
        <dbReference type="EMBL" id="MBP0495774.1"/>
    </source>
</evidence>
<dbReference type="AlphaFoldDB" id="A0A940N397"/>
<dbReference type="SUPFAM" id="SSF52172">
    <property type="entry name" value="CheY-like"/>
    <property type="match status" value="1"/>
</dbReference>
<comment type="caution">
    <text evidence="4">The sequence shown here is derived from an EMBL/GenBank/DDBJ whole genome shotgun (WGS) entry which is preliminary data.</text>
</comment>
<name>A0A940N397_9PROT</name>